<keyword evidence="2" id="KW-1185">Reference proteome</keyword>
<sequence>MRTPMRTPQVAYLKARIETSYLYRFHFVEESPDIIKRQVVKLIVSKSDSSLDLEVNQDAILQQLRRSLQKHGLGEVKLKWRKQSDGKTFHLKTKEDTKKDRV</sequence>
<proteinExistence type="predicted"/>
<gene>
    <name evidence="1" type="ORF">ILYODFUR_001960</name>
</gene>
<evidence type="ECO:0000313" key="2">
    <source>
        <dbReference type="Proteomes" id="UP001482620"/>
    </source>
</evidence>
<name>A0ABV0TFC1_9TELE</name>
<organism evidence="1 2">
    <name type="scientific">Ilyodon furcidens</name>
    <name type="common">goldbreast splitfin</name>
    <dbReference type="NCBI Taxonomy" id="33524"/>
    <lineage>
        <taxon>Eukaryota</taxon>
        <taxon>Metazoa</taxon>
        <taxon>Chordata</taxon>
        <taxon>Craniata</taxon>
        <taxon>Vertebrata</taxon>
        <taxon>Euteleostomi</taxon>
        <taxon>Actinopterygii</taxon>
        <taxon>Neopterygii</taxon>
        <taxon>Teleostei</taxon>
        <taxon>Neoteleostei</taxon>
        <taxon>Acanthomorphata</taxon>
        <taxon>Ovalentaria</taxon>
        <taxon>Atherinomorphae</taxon>
        <taxon>Cyprinodontiformes</taxon>
        <taxon>Goodeidae</taxon>
        <taxon>Ilyodon</taxon>
    </lineage>
</organism>
<dbReference type="Proteomes" id="UP001482620">
    <property type="component" value="Unassembled WGS sequence"/>
</dbReference>
<accession>A0ABV0TFC1</accession>
<protein>
    <submittedName>
        <fullName evidence="1">Uncharacterized protein</fullName>
    </submittedName>
</protein>
<comment type="caution">
    <text evidence="1">The sequence shown here is derived from an EMBL/GenBank/DDBJ whole genome shotgun (WGS) entry which is preliminary data.</text>
</comment>
<dbReference type="EMBL" id="JAHRIQ010034844">
    <property type="protein sequence ID" value="MEQ2231587.1"/>
    <property type="molecule type" value="Genomic_DNA"/>
</dbReference>
<evidence type="ECO:0000313" key="1">
    <source>
        <dbReference type="EMBL" id="MEQ2231587.1"/>
    </source>
</evidence>
<reference evidence="1 2" key="1">
    <citation type="submission" date="2021-06" db="EMBL/GenBank/DDBJ databases">
        <authorList>
            <person name="Palmer J.M."/>
        </authorList>
    </citation>
    <scope>NUCLEOTIDE SEQUENCE [LARGE SCALE GENOMIC DNA]</scope>
    <source>
        <strain evidence="2">if_2019</strain>
        <tissue evidence="1">Muscle</tissue>
    </source>
</reference>